<dbReference type="PROSITE" id="PS51910">
    <property type="entry name" value="GH18_2"/>
    <property type="match status" value="1"/>
</dbReference>
<dbReference type="GO" id="GO:0000272">
    <property type="term" value="P:polysaccharide catabolic process"/>
    <property type="evidence" value="ECO:0007669"/>
    <property type="project" value="UniProtKB-KW"/>
</dbReference>
<dbReference type="Pfam" id="PF00704">
    <property type="entry name" value="Glyco_hydro_18"/>
    <property type="match status" value="1"/>
</dbReference>
<evidence type="ECO:0000256" key="13">
    <source>
        <dbReference type="SAM" id="SignalP"/>
    </source>
</evidence>
<feature type="disulfide bond" evidence="11">
    <location>
        <begin position="96"/>
        <end position="100"/>
    </location>
</feature>
<keyword evidence="6" id="KW-0146">Chitin degradation</keyword>
<comment type="similarity">
    <text evidence="2">Belongs to the glycosyl hydrolase 18 family. Chitinase class V subfamily.</text>
</comment>
<dbReference type="RefSeq" id="XP_043133161.1">
    <property type="nucleotide sequence ID" value="XM_043284361.1"/>
</dbReference>
<dbReference type="SUPFAM" id="SSF54556">
    <property type="entry name" value="Chitinase insertion domain"/>
    <property type="match status" value="1"/>
</dbReference>
<keyword evidence="7" id="KW-0843">Virulence</keyword>
<dbReference type="PROSITE" id="PS00026">
    <property type="entry name" value="CHIT_BIND_I_1"/>
    <property type="match status" value="1"/>
</dbReference>
<dbReference type="InterPro" id="IPR001579">
    <property type="entry name" value="Glyco_hydro_18_chit_AS"/>
</dbReference>
<keyword evidence="13" id="KW-0732">Signal</keyword>
<dbReference type="InterPro" id="IPR029070">
    <property type="entry name" value="Chitinase_insertion_sf"/>
</dbReference>
<keyword evidence="4 11" id="KW-0147">Chitin-binding</keyword>
<feature type="domain" description="Chitin-binding type-1" evidence="14">
    <location>
        <begin position="103"/>
        <end position="146"/>
    </location>
</feature>
<dbReference type="EC" id="3.2.1.14" evidence="3"/>
<evidence type="ECO:0000256" key="8">
    <source>
        <dbReference type="ARBA" id="ARBA00023277"/>
    </source>
</evidence>
<dbReference type="Gene3D" id="3.10.50.10">
    <property type="match status" value="1"/>
</dbReference>
<sequence length="1716" mass="191137">MRISNFLGLSLWIAEATAAHGNLRHAYLHDKHHSSSSTTSVTTRPTLPAPAKHVLTRRAPENDDYTCGPNKPCKNKACCGKNNVCGFGDLYCGDGCQSHCDAKAECGRDAAIPGQTCPLNICCSEFGFCGTTSEFCGSGCQSNCKDPNRPTGGSSSDVRNKIIGYYESWRAVGQKCGMMTPEEIPVEYLDQVNMAFVYIDPDDYHIIAMDDEPFATDLYKRVANIKTRNPSAEVWVSVGGWTFNDPGTYQSVFSTIASDKDKTNKFAGHLMEFMDKYGFDGVDLDWEYPGADDRGGKDEDVKNYVSMMKILKKNLKSGNDYSKKWGISITVPTSYWYLRWFDIEGLESQIDTFNLMAYDLHGTWDSDDPIGPYVYAHTNLTEIEMALDLFWRSNINPSKIVLGLAFYGRTYELSTPLCATSGCEWKNPGPKGKCTGTAGILSYSEIKDIMSDSNINPTYDEDAGVYYMTYGKGGANWASFDDAVSFQAKIELANSFGLGGVLVWAIDQDDKFYNALRGVTGKDVEPAIDPQEGYGAFTLDQCYITNCGESCTKGDVLMTKLNEDESGRGCSGKDHNARSFCCPAVNAPDSSDCYWTGGPVNCHGQCAAGEVTMVLDDWGNSKKRCTNGGKKAWCCPATNGQKAIQECELATPNKDCPSDKPQEMTSVYWSADVGLGYELSYEQKFCCPEKPAYDSNKCGWHGENHYCNDSECPVGQVELFRWHGSHSGPPKSAKGCNKGRQQAFCCPPPLSDGSAFLPVPLENLFPTGDSFSDSVTTTFSEAFDENSDETSFGVSGTDPNKKAFAWTIIVGEEEDVQSFVKRDGSHLELFECPDTHEDDFDVQKAKAVCVGGSEENNNCEDILKGGVEGTVVRLPAHCGPDDWVRAVRFERSMNQTLPGHLQKRHPSARNVYDFHYDYNFQQLRRDGGEVYFRTDFSTHPGYWDEVVAASHDSSLTKRSAENWRELDRRFWAENDKESWLKRFNDLLTQGDTGLKKHYEFNQCLFHSEAKCANAQADTSAFLYGELNTTMDFGTTLIGKLRNFQFTEAFSFFNQEGFSMRAGAGIRAQARLYFDSGWHSIGEFDAFGMDLNLKGIFSIKPYFAVDARVEADAYLSTQATVEMKISHDRFRYYLPDSLGSNPTQITGSYNLDTTTGPISGFGNIDARAGGGIVFGFKPKIAMDIDLQFRGSQYVNTSVELSTPGSIRIDAALASGCSNGMQFDVTGQMDVDFAVKNGLPGWSSKSYTFKDNPAKKIYSGCVPFSVLAKRELEAGNGPELTSRSTTGSDLTLPKQSNNLCAFSTNGIYCADPEENDDPSPNCDLNDLSYLNDSDDDGDATLTRRGHLEKRSKKELDYCYGKTEAEGLGYQGFGTGAASYSTIHFSDYPSSTELVEDYDSNAPTYDNADPQDCNNFELVKLDKTPQKPYPSKEEKKKGAREYHSEHVLEAQTVQRFFNALGMAWSNLKKGPQNPNAKLYQTPKKGDTETIPWCAYMKLWWNLRRNDNANNMLGSVYPGYDGHYTDEFVLYESALNSKVKQGWFSGNQLTGASKIDKQIDKGEWSEVAKTLKLHIVAWKYYYVDEIKNTLVKQADRVEDALRELEGTGEHSIHAKVGDNDGDYDKDYIPQNLAAHWRSWVQEEHERVQLEVRRFLNKYAKKAYDLNRPEPDDNDDAMIDPGQAIQKNADIVKIFETAWSEVQKLETWTIPWDGDSMDTSD</sequence>
<dbReference type="SUPFAM" id="SSF51445">
    <property type="entry name" value="(Trans)glycosidases"/>
    <property type="match status" value="1"/>
</dbReference>
<dbReference type="InterPro" id="IPR001223">
    <property type="entry name" value="Glyco_hydro18_cat"/>
</dbReference>
<evidence type="ECO:0000256" key="7">
    <source>
        <dbReference type="ARBA" id="ARBA00023026"/>
    </source>
</evidence>
<evidence type="ECO:0000259" key="15">
    <source>
        <dbReference type="PROSITE" id="PS51910"/>
    </source>
</evidence>
<protein>
    <recommendedName>
        <fullName evidence="3">chitinase</fullName>
        <ecNumber evidence="3">3.2.1.14</ecNumber>
    </recommendedName>
</protein>
<dbReference type="PROSITE" id="PS01095">
    <property type="entry name" value="GH18_1"/>
    <property type="match status" value="1"/>
</dbReference>
<dbReference type="InterPro" id="IPR018371">
    <property type="entry name" value="Chitin-binding_1_CS"/>
</dbReference>
<feature type="domain" description="Chitin-binding type-1" evidence="14">
    <location>
        <begin position="64"/>
        <end position="102"/>
    </location>
</feature>
<dbReference type="PANTHER" id="PTHR11177">
    <property type="entry name" value="CHITINASE"/>
    <property type="match status" value="1"/>
</dbReference>
<feature type="disulfide bond" evidence="11">
    <location>
        <begin position="122"/>
        <end position="136"/>
    </location>
</feature>
<dbReference type="SUPFAM" id="SSF57016">
    <property type="entry name" value="Plant lectins/antimicrobial peptides"/>
    <property type="match status" value="1"/>
</dbReference>
<evidence type="ECO:0000259" key="14">
    <source>
        <dbReference type="PROSITE" id="PS50941"/>
    </source>
</evidence>
<keyword evidence="11" id="KW-1015">Disulfide bond</keyword>
<dbReference type="InterPro" id="IPR001002">
    <property type="entry name" value="Chitin-bd_1"/>
</dbReference>
<feature type="signal peptide" evidence="13">
    <location>
        <begin position="1"/>
        <end position="18"/>
    </location>
</feature>
<evidence type="ECO:0000256" key="12">
    <source>
        <dbReference type="RuleBase" id="RU000489"/>
    </source>
</evidence>
<keyword evidence="5 12" id="KW-0378">Hydrolase</keyword>
<feature type="chain" id="PRO_5030975740" description="chitinase" evidence="13">
    <location>
        <begin position="19"/>
        <end position="1716"/>
    </location>
</feature>
<keyword evidence="10" id="KW-0624">Polysaccharide degradation</keyword>
<gene>
    <name evidence="16" type="ORF">ACHE_20097S</name>
</gene>
<evidence type="ECO:0000313" key="16">
    <source>
        <dbReference type="EMBL" id="BCR84639.1"/>
    </source>
</evidence>
<dbReference type="Gene3D" id="3.30.60.10">
    <property type="entry name" value="Endochitinase-like"/>
    <property type="match status" value="2"/>
</dbReference>
<dbReference type="PANTHER" id="PTHR11177:SF397">
    <property type="entry name" value="CHITINASE"/>
    <property type="match status" value="1"/>
</dbReference>
<dbReference type="PROSITE" id="PS50941">
    <property type="entry name" value="CHIT_BIND_I_2"/>
    <property type="match status" value="2"/>
</dbReference>
<dbReference type="GO" id="GO:0006032">
    <property type="term" value="P:chitin catabolic process"/>
    <property type="evidence" value="ECO:0007669"/>
    <property type="project" value="UniProtKB-KW"/>
</dbReference>
<evidence type="ECO:0000256" key="10">
    <source>
        <dbReference type="ARBA" id="ARBA00023326"/>
    </source>
</evidence>
<name>A0A7R7VIX5_ASPCH</name>
<comment type="caution">
    <text evidence="11">Lacks conserved residue(s) required for the propagation of feature annotation.</text>
</comment>
<evidence type="ECO:0000256" key="6">
    <source>
        <dbReference type="ARBA" id="ARBA00023024"/>
    </source>
</evidence>
<dbReference type="InterPro" id="IPR017853">
    <property type="entry name" value="GH"/>
</dbReference>
<keyword evidence="9 12" id="KW-0326">Glycosidase</keyword>
<dbReference type="GO" id="GO:0008061">
    <property type="term" value="F:chitin binding"/>
    <property type="evidence" value="ECO:0007669"/>
    <property type="project" value="UniProtKB-UniRule"/>
</dbReference>
<evidence type="ECO:0000256" key="4">
    <source>
        <dbReference type="ARBA" id="ARBA00022669"/>
    </source>
</evidence>
<dbReference type="InterPro" id="IPR011583">
    <property type="entry name" value="Chitinase_II/V-like_cat"/>
</dbReference>
<accession>A0A7R7VIX5</accession>
<proteinExistence type="inferred from homology"/>
<dbReference type="InterPro" id="IPR036861">
    <property type="entry name" value="Endochitinase-like_sf"/>
</dbReference>
<feature type="disulfide bond" evidence="11">
    <location>
        <begin position="117"/>
        <end position="129"/>
    </location>
</feature>
<dbReference type="CDD" id="cd00035">
    <property type="entry name" value="ChtBD1"/>
    <property type="match status" value="1"/>
</dbReference>
<evidence type="ECO:0000256" key="1">
    <source>
        <dbReference type="ARBA" id="ARBA00000822"/>
    </source>
</evidence>
<reference evidence="16" key="1">
    <citation type="submission" date="2021-01" db="EMBL/GenBank/DDBJ databases">
        <authorList>
            <consortium name="Aspergillus chevalieri M1 genome sequencing consortium"/>
            <person name="Kazuki M."/>
            <person name="Futagami T."/>
        </authorList>
    </citation>
    <scope>NUCLEOTIDE SEQUENCE</scope>
    <source>
        <strain evidence="16">M1</strain>
    </source>
</reference>
<evidence type="ECO:0000256" key="3">
    <source>
        <dbReference type="ARBA" id="ARBA00012729"/>
    </source>
</evidence>
<dbReference type="KEGG" id="ache:ACHE_20097S"/>
<organism evidence="16 17">
    <name type="scientific">Aspergillus chevalieri</name>
    <name type="common">Eurotium chevalieri</name>
    <dbReference type="NCBI Taxonomy" id="182096"/>
    <lineage>
        <taxon>Eukaryota</taxon>
        <taxon>Fungi</taxon>
        <taxon>Dikarya</taxon>
        <taxon>Ascomycota</taxon>
        <taxon>Pezizomycotina</taxon>
        <taxon>Eurotiomycetes</taxon>
        <taxon>Eurotiomycetidae</taxon>
        <taxon>Eurotiales</taxon>
        <taxon>Aspergillaceae</taxon>
        <taxon>Aspergillus</taxon>
        <taxon>Aspergillus subgen. Aspergillus</taxon>
    </lineage>
</organism>
<feature type="disulfide bond" evidence="11">
    <location>
        <begin position="73"/>
        <end position="85"/>
    </location>
</feature>
<comment type="catalytic activity">
    <reaction evidence="1">
        <text>Random endo-hydrolysis of N-acetyl-beta-D-glucosaminide (1-&gt;4)-beta-linkages in chitin and chitodextrins.</text>
        <dbReference type="EC" id="3.2.1.14"/>
    </reaction>
</comment>
<evidence type="ECO:0000256" key="5">
    <source>
        <dbReference type="ARBA" id="ARBA00022801"/>
    </source>
</evidence>
<dbReference type="InterPro" id="IPR050314">
    <property type="entry name" value="Glycosyl_Hydrlase_18"/>
</dbReference>
<reference evidence="16" key="2">
    <citation type="submission" date="2021-02" db="EMBL/GenBank/DDBJ databases">
        <title>Aspergillus chevalieri M1 genome sequence.</title>
        <authorList>
            <person name="Kadooka C."/>
            <person name="Mori K."/>
            <person name="Futagami T."/>
        </authorList>
    </citation>
    <scope>NUCLEOTIDE SEQUENCE</scope>
    <source>
        <strain evidence="16">M1</strain>
    </source>
</reference>
<evidence type="ECO:0000256" key="2">
    <source>
        <dbReference type="ARBA" id="ARBA00008682"/>
    </source>
</evidence>
<feature type="disulfide bond" evidence="11">
    <location>
        <begin position="78"/>
        <end position="92"/>
    </location>
</feature>
<keyword evidence="8" id="KW-0119">Carbohydrate metabolism</keyword>
<feature type="disulfide bond" evidence="11">
    <location>
        <begin position="140"/>
        <end position="144"/>
    </location>
</feature>
<evidence type="ECO:0000313" key="17">
    <source>
        <dbReference type="Proteomes" id="UP000637239"/>
    </source>
</evidence>
<evidence type="ECO:0000256" key="9">
    <source>
        <dbReference type="ARBA" id="ARBA00023295"/>
    </source>
</evidence>
<dbReference type="GeneID" id="66978998"/>
<dbReference type="SMART" id="SM00636">
    <property type="entry name" value="Glyco_18"/>
    <property type="match status" value="1"/>
</dbReference>
<dbReference type="GO" id="GO:0008843">
    <property type="term" value="F:endochitinase activity"/>
    <property type="evidence" value="ECO:0007669"/>
    <property type="project" value="UniProtKB-EC"/>
</dbReference>
<dbReference type="Gene3D" id="3.20.20.80">
    <property type="entry name" value="Glycosidases"/>
    <property type="match status" value="1"/>
</dbReference>
<dbReference type="EMBL" id="AP024417">
    <property type="protein sequence ID" value="BCR84639.1"/>
    <property type="molecule type" value="Genomic_DNA"/>
</dbReference>
<keyword evidence="17" id="KW-1185">Reference proteome</keyword>
<evidence type="ECO:0000256" key="11">
    <source>
        <dbReference type="PROSITE-ProRule" id="PRU00261"/>
    </source>
</evidence>
<dbReference type="Proteomes" id="UP000637239">
    <property type="component" value="Chromosome 2"/>
</dbReference>
<feature type="domain" description="GH18" evidence="15">
    <location>
        <begin position="160"/>
        <end position="523"/>
    </location>
</feature>
<dbReference type="Pfam" id="PF00187">
    <property type="entry name" value="Chitin_bind_1"/>
    <property type="match status" value="1"/>
</dbReference>
<dbReference type="SMART" id="SM00270">
    <property type="entry name" value="ChtBD1"/>
    <property type="match status" value="2"/>
</dbReference>